<evidence type="ECO:0000313" key="3">
    <source>
        <dbReference type="Proteomes" id="UP000583929"/>
    </source>
</evidence>
<keyword evidence="3" id="KW-1185">Reference proteome</keyword>
<dbReference type="Pfam" id="PF03004">
    <property type="entry name" value="Transposase_24"/>
    <property type="match status" value="1"/>
</dbReference>
<dbReference type="EMBL" id="JAATIQ010000081">
    <property type="protein sequence ID" value="KAF4386454.1"/>
    <property type="molecule type" value="Genomic_DNA"/>
</dbReference>
<dbReference type="AlphaFoldDB" id="A0A7J6GU29"/>
<accession>A0A7J6GU29</accession>
<feature type="compositionally biased region" description="Basic and acidic residues" evidence="1">
    <location>
        <begin position="1"/>
        <end position="11"/>
    </location>
</feature>
<name>A0A7J6GU29_CANSA</name>
<feature type="region of interest" description="Disordered" evidence="1">
    <location>
        <begin position="351"/>
        <end position="374"/>
    </location>
</feature>
<dbReference type="Proteomes" id="UP000583929">
    <property type="component" value="Unassembled WGS sequence"/>
</dbReference>
<feature type="region of interest" description="Disordered" evidence="1">
    <location>
        <begin position="310"/>
        <end position="332"/>
    </location>
</feature>
<comment type="caution">
    <text evidence="2">The sequence shown here is derived from an EMBL/GenBank/DDBJ whole genome shotgun (WGS) entry which is preliminary data.</text>
</comment>
<dbReference type="InterPro" id="IPR004252">
    <property type="entry name" value="Probable_transposase_24"/>
</dbReference>
<sequence length="374" mass="42313">MRDVARSRESDGGAEPPPGPSRIGVDCVQAAPTKKRGRHKGLSTREKRRDLGRPLPLEWDVKGKTYKEVGSYSSDFSRELGLLVRRCTDPNFKDWAQVPQSVKRRILSNIEDELFDIGRQRYGAEYIPGILRGIDKSCAKKYSEFKNELYNHMKRHGTTKQYDGCTADQWEKAIEYFEQPEVKKRSEINSANRRKLKELSYGGSQSIPDLRYKRRNPETGQLAPIPETWQATHHKHGTGWVSETAKETWEKMKAIRETHSSESTESESTEPPSTIAEAGDKDLSLVQTVFGKRRGHQKGYGRIISTREMFDPPSYAQPSAPQPQPLSKSKDPVIADLQERVQQLEAYIRANSIIPGSQYPPPPSDESDNVGSSL</sequence>
<dbReference type="PANTHER" id="PTHR33499">
    <property type="entry name" value="OS12G0282400 PROTEIN-RELATED"/>
    <property type="match status" value="1"/>
</dbReference>
<proteinExistence type="predicted"/>
<evidence type="ECO:0000313" key="2">
    <source>
        <dbReference type="EMBL" id="KAF4386454.1"/>
    </source>
</evidence>
<feature type="compositionally biased region" description="Basic residues" evidence="1">
    <location>
        <begin position="33"/>
        <end position="42"/>
    </location>
</feature>
<evidence type="ECO:0000256" key="1">
    <source>
        <dbReference type="SAM" id="MobiDB-lite"/>
    </source>
</evidence>
<organism evidence="2 3">
    <name type="scientific">Cannabis sativa</name>
    <name type="common">Hemp</name>
    <name type="synonym">Marijuana</name>
    <dbReference type="NCBI Taxonomy" id="3483"/>
    <lineage>
        <taxon>Eukaryota</taxon>
        <taxon>Viridiplantae</taxon>
        <taxon>Streptophyta</taxon>
        <taxon>Embryophyta</taxon>
        <taxon>Tracheophyta</taxon>
        <taxon>Spermatophyta</taxon>
        <taxon>Magnoliopsida</taxon>
        <taxon>eudicotyledons</taxon>
        <taxon>Gunneridae</taxon>
        <taxon>Pentapetalae</taxon>
        <taxon>rosids</taxon>
        <taxon>fabids</taxon>
        <taxon>Rosales</taxon>
        <taxon>Cannabaceae</taxon>
        <taxon>Cannabis</taxon>
    </lineage>
</organism>
<gene>
    <name evidence="2" type="ORF">G4B88_006710</name>
</gene>
<protein>
    <submittedName>
        <fullName evidence="2">Uncharacterized protein</fullName>
    </submittedName>
</protein>
<feature type="region of interest" description="Disordered" evidence="1">
    <location>
        <begin position="255"/>
        <end position="276"/>
    </location>
</feature>
<feature type="region of interest" description="Disordered" evidence="1">
    <location>
        <begin position="1"/>
        <end position="49"/>
    </location>
</feature>
<reference evidence="2 3" key="1">
    <citation type="journal article" date="2020" name="bioRxiv">
        <title>Sequence and annotation of 42 cannabis genomes reveals extensive copy number variation in cannabinoid synthesis and pathogen resistance genes.</title>
        <authorList>
            <person name="Mckernan K.J."/>
            <person name="Helbert Y."/>
            <person name="Kane L.T."/>
            <person name="Ebling H."/>
            <person name="Zhang L."/>
            <person name="Liu B."/>
            <person name="Eaton Z."/>
            <person name="Mclaughlin S."/>
            <person name="Kingan S."/>
            <person name="Baybayan P."/>
            <person name="Concepcion G."/>
            <person name="Jordan M."/>
            <person name="Riva A."/>
            <person name="Barbazuk W."/>
            <person name="Harkins T."/>
        </authorList>
    </citation>
    <scope>NUCLEOTIDE SEQUENCE [LARGE SCALE GENOMIC DNA]</scope>
    <source>
        <strain evidence="3">cv. Jamaican Lion 4</strain>
        <tissue evidence="2">Leaf</tissue>
    </source>
</reference>